<gene>
    <name evidence="3" type="ORF">G3M99_08075</name>
</gene>
<keyword evidence="2" id="KW-0812">Transmembrane</keyword>
<accession>A0A6M0H4K7</accession>
<evidence type="ECO:0000313" key="4">
    <source>
        <dbReference type="Proteomes" id="UP000481872"/>
    </source>
</evidence>
<dbReference type="RefSeq" id="WP_199869779.1">
    <property type="nucleotide sequence ID" value="NZ_JAAGPU010000012.1"/>
</dbReference>
<feature type="transmembrane region" description="Helical" evidence="2">
    <location>
        <begin position="12"/>
        <end position="29"/>
    </location>
</feature>
<keyword evidence="4" id="KW-1185">Reference proteome</keyword>
<keyword evidence="2" id="KW-1133">Transmembrane helix</keyword>
<proteinExistence type="predicted"/>
<feature type="compositionally biased region" description="Low complexity" evidence="1">
    <location>
        <begin position="102"/>
        <end position="122"/>
    </location>
</feature>
<comment type="caution">
    <text evidence="3">The sequence shown here is derived from an EMBL/GenBank/DDBJ whole genome shotgun (WGS) entry which is preliminary data.</text>
</comment>
<reference evidence="3 4" key="1">
    <citation type="submission" date="2020-02" db="EMBL/GenBank/DDBJ databases">
        <title>Genome assembly of a novel Clostridium senegalense strain.</title>
        <authorList>
            <person name="Gupta T.B."/>
            <person name="Jauregui R."/>
            <person name="Maclean P."/>
            <person name="Nawarathana A."/>
            <person name="Brightwell G."/>
        </authorList>
    </citation>
    <scope>NUCLEOTIDE SEQUENCE [LARGE SCALE GENOMIC DNA]</scope>
    <source>
        <strain evidence="3 4">AGRFS4</strain>
    </source>
</reference>
<organism evidence="3 4">
    <name type="scientific">Clostridium senegalense</name>
    <dbReference type="NCBI Taxonomy" id="1465809"/>
    <lineage>
        <taxon>Bacteria</taxon>
        <taxon>Bacillati</taxon>
        <taxon>Bacillota</taxon>
        <taxon>Clostridia</taxon>
        <taxon>Eubacteriales</taxon>
        <taxon>Clostridiaceae</taxon>
        <taxon>Clostridium</taxon>
    </lineage>
</organism>
<protein>
    <submittedName>
        <fullName evidence="3">Uncharacterized protein</fullName>
    </submittedName>
</protein>
<feature type="region of interest" description="Disordered" evidence="1">
    <location>
        <begin position="102"/>
        <end position="130"/>
    </location>
</feature>
<sequence>MVRKSKNNKSAVKIALAITGVAATSIFLYEKFVQNRDNKIRQCFDRYEENFDDDYLEDCDCGDSINENYATITVEKDNEGCSGCECTENSCEDLNIDDSYNNVENLNSENEVNTSSEENTNNKNKDTDSI</sequence>
<dbReference type="EMBL" id="JAAGPU010000012">
    <property type="protein sequence ID" value="NEU04811.1"/>
    <property type="molecule type" value="Genomic_DNA"/>
</dbReference>
<keyword evidence="2" id="KW-0472">Membrane</keyword>
<evidence type="ECO:0000313" key="3">
    <source>
        <dbReference type="EMBL" id="NEU04811.1"/>
    </source>
</evidence>
<evidence type="ECO:0000256" key="2">
    <source>
        <dbReference type="SAM" id="Phobius"/>
    </source>
</evidence>
<dbReference type="Proteomes" id="UP000481872">
    <property type="component" value="Unassembled WGS sequence"/>
</dbReference>
<evidence type="ECO:0000256" key="1">
    <source>
        <dbReference type="SAM" id="MobiDB-lite"/>
    </source>
</evidence>
<name>A0A6M0H4K7_9CLOT</name>
<dbReference type="AlphaFoldDB" id="A0A6M0H4K7"/>